<dbReference type="PROSITE" id="PS01124">
    <property type="entry name" value="HTH_ARAC_FAMILY_2"/>
    <property type="match status" value="1"/>
</dbReference>
<dbReference type="GO" id="GO:0043565">
    <property type="term" value="F:sequence-specific DNA binding"/>
    <property type="evidence" value="ECO:0007669"/>
    <property type="project" value="InterPro"/>
</dbReference>
<keyword evidence="3" id="KW-0804">Transcription</keyword>
<dbReference type="GO" id="GO:0003700">
    <property type="term" value="F:DNA-binding transcription factor activity"/>
    <property type="evidence" value="ECO:0007669"/>
    <property type="project" value="InterPro"/>
</dbReference>
<gene>
    <name evidence="4" type="ORF">DYL72_17700</name>
</gene>
<dbReference type="Pfam" id="PF02311">
    <property type="entry name" value="AraC_binding"/>
    <property type="match status" value="1"/>
</dbReference>
<evidence type="ECO:0000313" key="5">
    <source>
        <dbReference type="Proteomes" id="UP000256923"/>
    </source>
</evidence>
<dbReference type="SMART" id="SM00342">
    <property type="entry name" value="HTH_ARAC"/>
    <property type="match status" value="1"/>
</dbReference>
<sequence length="285" mass="32975">MPNSHMSDKQERYSISDKTHQEFIDQSRVLALEQSGIVQCGIATCREMFSVYRKNQSVHMLLYTVKGKGWLTSGTDRYLLEPSSLIVVPAGVENGFGIEEEEWQVVWIFLAPQRHWKNTVKEEIHYTLTPIAAVMYASIQALLRTLILPAELGEQVGQRIVEQIEIMLRAPIELPLSRTSLRLNRVFQRVQSQLHKDWTIENLAALFPCSQAHLHRLCQQHFGHSPKAHLTRMRMEYAARLLVSTDWSIQHVGDIVGYPNPANFSTRFKVWSHCTPREFRKKRND</sequence>
<dbReference type="SUPFAM" id="SSF46689">
    <property type="entry name" value="Homeodomain-like"/>
    <property type="match status" value="2"/>
</dbReference>
<keyword evidence="2" id="KW-0238">DNA-binding</keyword>
<reference evidence="4 5" key="1">
    <citation type="submission" date="2018-12" db="EMBL/GenBank/DDBJ databases">
        <title>Characterization and Draft Genome of Vibrio anguillarum J360 Marine Pathogen Isolated from an Outbreak in Lumpfish (Cyclopterus lumpus).</title>
        <authorList>
            <person name="Vasquez J.I."/>
            <person name="Cao T."/>
            <person name="Chakraborty S."/>
            <person name="Gnanagobal H."/>
            <person name="Wescot J."/>
            <person name="Boyce D."/>
            <person name="Santander J."/>
        </authorList>
    </citation>
    <scope>NUCLEOTIDE SEQUENCE [LARGE SCALE GENOMIC DNA]</scope>
    <source>
        <strain evidence="4 5">J360</strain>
    </source>
</reference>
<dbReference type="Pfam" id="PF12833">
    <property type="entry name" value="HTH_18"/>
    <property type="match status" value="1"/>
</dbReference>
<dbReference type="InterPro" id="IPR037923">
    <property type="entry name" value="HTH-like"/>
</dbReference>
<protein>
    <submittedName>
        <fullName evidence="4">AraC family transcriptional regulator</fullName>
    </submittedName>
</protein>
<evidence type="ECO:0000256" key="3">
    <source>
        <dbReference type="ARBA" id="ARBA00023163"/>
    </source>
</evidence>
<name>A0A289GFI2_VIBAN</name>
<evidence type="ECO:0000256" key="1">
    <source>
        <dbReference type="ARBA" id="ARBA00023015"/>
    </source>
</evidence>
<dbReference type="EMBL" id="CP034673">
    <property type="protein sequence ID" value="AZS26818.1"/>
    <property type="molecule type" value="Genomic_DNA"/>
</dbReference>
<dbReference type="PANTHER" id="PTHR43280:SF2">
    <property type="entry name" value="HTH-TYPE TRANSCRIPTIONAL REGULATOR EXSA"/>
    <property type="match status" value="1"/>
</dbReference>
<dbReference type="AlphaFoldDB" id="A0A289GFI2"/>
<dbReference type="Gene3D" id="2.60.120.280">
    <property type="entry name" value="Regulatory protein AraC"/>
    <property type="match status" value="1"/>
</dbReference>
<dbReference type="Proteomes" id="UP000256923">
    <property type="component" value="Chromosome 2"/>
</dbReference>
<keyword evidence="1" id="KW-0805">Transcription regulation</keyword>
<accession>A0A289GFI2</accession>
<dbReference type="InterPro" id="IPR003313">
    <property type="entry name" value="AraC-bd"/>
</dbReference>
<dbReference type="InterPro" id="IPR018060">
    <property type="entry name" value="HTH_AraC"/>
</dbReference>
<dbReference type="InterPro" id="IPR009057">
    <property type="entry name" value="Homeodomain-like_sf"/>
</dbReference>
<evidence type="ECO:0000256" key="2">
    <source>
        <dbReference type="ARBA" id="ARBA00023125"/>
    </source>
</evidence>
<dbReference type="SUPFAM" id="SSF51215">
    <property type="entry name" value="Regulatory protein AraC"/>
    <property type="match status" value="1"/>
</dbReference>
<dbReference type="Gene3D" id="1.10.10.60">
    <property type="entry name" value="Homeodomain-like"/>
    <property type="match status" value="2"/>
</dbReference>
<organism evidence="4 5">
    <name type="scientific">Vibrio anguillarum</name>
    <name type="common">Listonella anguillarum</name>
    <dbReference type="NCBI Taxonomy" id="55601"/>
    <lineage>
        <taxon>Bacteria</taxon>
        <taxon>Pseudomonadati</taxon>
        <taxon>Pseudomonadota</taxon>
        <taxon>Gammaproteobacteria</taxon>
        <taxon>Vibrionales</taxon>
        <taxon>Vibrionaceae</taxon>
        <taxon>Vibrio</taxon>
    </lineage>
</organism>
<evidence type="ECO:0000313" key="4">
    <source>
        <dbReference type="EMBL" id="AZS26818.1"/>
    </source>
</evidence>
<dbReference type="PANTHER" id="PTHR43280">
    <property type="entry name" value="ARAC-FAMILY TRANSCRIPTIONAL REGULATOR"/>
    <property type="match status" value="1"/>
</dbReference>
<proteinExistence type="predicted"/>